<evidence type="ECO:0000313" key="4">
    <source>
        <dbReference type="Proteomes" id="UP000028705"/>
    </source>
</evidence>
<evidence type="ECO:0008006" key="5">
    <source>
        <dbReference type="Google" id="ProtNLM"/>
    </source>
</evidence>
<keyword evidence="4" id="KW-1185">Reference proteome</keyword>
<dbReference type="STRING" id="445961.IW15_05845"/>
<feature type="chain" id="PRO_5001802473" description="Sugar-binding protein" evidence="2">
    <location>
        <begin position="19"/>
        <end position="336"/>
    </location>
</feature>
<feature type="compositionally biased region" description="Basic and acidic residues" evidence="1">
    <location>
        <begin position="308"/>
        <end position="319"/>
    </location>
</feature>
<comment type="caution">
    <text evidence="3">The sequence shown here is derived from an EMBL/GenBank/DDBJ whole genome shotgun (WGS) entry which is preliminary data.</text>
</comment>
<protein>
    <recommendedName>
        <fullName evidence="5">Sugar-binding protein</fullName>
    </recommendedName>
</protein>
<feature type="region of interest" description="Disordered" evidence="1">
    <location>
        <begin position="305"/>
        <end position="336"/>
    </location>
</feature>
<evidence type="ECO:0000256" key="2">
    <source>
        <dbReference type="SAM" id="SignalP"/>
    </source>
</evidence>
<accession>A0A086A9F3</accession>
<evidence type="ECO:0000256" key="1">
    <source>
        <dbReference type="SAM" id="MobiDB-lite"/>
    </source>
</evidence>
<name>A0A086A9F3_9FLAO</name>
<dbReference type="EMBL" id="JPRH01000002">
    <property type="protein sequence ID" value="KFF13317.1"/>
    <property type="molecule type" value="Genomic_DNA"/>
</dbReference>
<keyword evidence="2" id="KW-0732">Signal</keyword>
<proteinExistence type="predicted"/>
<evidence type="ECO:0000313" key="3">
    <source>
        <dbReference type="EMBL" id="KFF13317.1"/>
    </source>
</evidence>
<feature type="signal peptide" evidence="2">
    <location>
        <begin position="1"/>
        <end position="18"/>
    </location>
</feature>
<dbReference type="OrthoDB" id="1232157at2"/>
<reference evidence="3 4" key="1">
    <citation type="submission" date="2014-07" db="EMBL/GenBank/DDBJ databases">
        <title>Genome of Chryseobacterium soli DSM 19298.</title>
        <authorList>
            <person name="Stropko S.J."/>
            <person name="Pipes S.E."/>
            <person name="Newman J."/>
        </authorList>
    </citation>
    <scope>NUCLEOTIDE SEQUENCE [LARGE SCALE GENOMIC DNA]</scope>
    <source>
        <strain evidence="3 4">DSM 19298</strain>
    </source>
</reference>
<dbReference type="RefSeq" id="WP_034709964.1">
    <property type="nucleotide sequence ID" value="NZ_JPRH01000002.1"/>
</dbReference>
<gene>
    <name evidence="3" type="ORF">IW15_05845</name>
</gene>
<sequence length="336" mass="39371">MKSTLLIITLFISSFLFSQDTISLSQNYFIEATYLTEGRLTLKKWTYDTNEDAEKDIWYIVYCDEDCEDKILDKDSKYRIKNALSEEEYKKYTEKNTSEGVSLSQGTYRIQNIVDGFKKEEILFTIDRKGRFEKILTKGKLYIFKDGNLVRSEFTHEKKCYETWEDSIYTRTEYYANGNRFSTIKIDNSIQDKDSNTIKTIYSQDGKKVLRVINSFTKINHAFYPNGKTKEYNDENKNIKTKYETDGSKTTEKLIVDENSAKNKEKYICQEKYDSKNVITYKLCKSNNEKKEYKYHNGKLSQVTTTDRYGRSKTVDDKGNIINQTDAAPAPGYRSN</sequence>
<dbReference type="Proteomes" id="UP000028705">
    <property type="component" value="Unassembled WGS sequence"/>
</dbReference>
<dbReference type="AlphaFoldDB" id="A0A086A9F3"/>
<organism evidence="3 4">
    <name type="scientific">Chryseobacterium soli</name>
    <dbReference type="NCBI Taxonomy" id="445961"/>
    <lineage>
        <taxon>Bacteria</taxon>
        <taxon>Pseudomonadati</taxon>
        <taxon>Bacteroidota</taxon>
        <taxon>Flavobacteriia</taxon>
        <taxon>Flavobacteriales</taxon>
        <taxon>Weeksellaceae</taxon>
        <taxon>Chryseobacterium group</taxon>
        <taxon>Chryseobacterium</taxon>
    </lineage>
</organism>